<evidence type="ECO:0000313" key="1">
    <source>
        <dbReference type="EMBL" id="MBC3882968.1"/>
    </source>
</evidence>
<dbReference type="EMBL" id="JACOFZ010000008">
    <property type="protein sequence ID" value="MBC3882968.1"/>
    <property type="molecule type" value="Genomic_DNA"/>
</dbReference>
<proteinExistence type="predicted"/>
<dbReference type="AlphaFoldDB" id="A0A923HS53"/>
<organism evidence="1 2">
    <name type="scientific">Undibacterium nitidum</name>
    <dbReference type="NCBI Taxonomy" id="2762298"/>
    <lineage>
        <taxon>Bacteria</taxon>
        <taxon>Pseudomonadati</taxon>
        <taxon>Pseudomonadota</taxon>
        <taxon>Betaproteobacteria</taxon>
        <taxon>Burkholderiales</taxon>
        <taxon>Oxalobacteraceae</taxon>
        <taxon>Undibacterium</taxon>
    </lineage>
</organism>
<evidence type="ECO:0000313" key="2">
    <source>
        <dbReference type="Proteomes" id="UP000627446"/>
    </source>
</evidence>
<accession>A0A923HS53</accession>
<gene>
    <name evidence="1" type="ORF">H8K36_16365</name>
</gene>
<protein>
    <submittedName>
        <fullName evidence="1">Uncharacterized protein</fullName>
    </submittedName>
</protein>
<sequence>MARSTKASNAVLRLKDRSNQAPYSMVSTANGHFYLVLNENPDAPQILCEPLEIDAFVQFVNNVHKQAPRKASKLDVAFEAKLQASNKQK</sequence>
<dbReference type="Proteomes" id="UP000627446">
    <property type="component" value="Unassembled WGS sequence"/>
</dbReference>
<reference evidence="1" key="1">
    <citation type="submission" date="2020-08" db="EMBL/GenBank/DDBJ databases">
        <title>Novel species isolated from subtropical streams in China.</title>
        <authorList>
            <person name="Lu H."/>
        </authorList>
    </citation>
    <scope>NUCLEOTIDE SEQUENCE</scope>
    <source>
        <strain evidence="1">LX22W</strain>
    </source>
</reference>
<comment type="caution">
    <text evidence="1">The sequence shown here is derived from an EMBL/GenBank/DDBJ whole genome shotgun (WGS) entry which is preliminary data.</text>
</comment>
<dbReference type="RefSeq" id="WP_186917584.1">
    <property type="nucleotide sequence ID" value="NZ_JACOFZ010000008.1"/>
</dbReference>
<name>A0A923HS53_9BURK</name>
<keyword evidence="2" id="KW-1185">Reference proteome</keyword>